<proteinExistence type="predicted"/>
<feature type="non-terminal residue" evidence="1">
    <location>
        <position position="370"/>
    </location>
</feature>
<organism evidence="1 2">
    <name type="scientific">Coemansia thaxteri</name>
    <dbReference type="NCBI Taxonomy" id="2663907"/>
    <lineage>
        <taxon>Eukaryota</taxon>
        <taxon>Fungi</taxon>
        <taxon>Fungi incertae sedis</taxon>
        <taxon>Zoopagomycota</taxon>
        <taxon>Kickxellomycotina</taxon>
        <taxon>Kickxellomycetes</taxon>
        <taxon>Kickxellales</taxon>
        <taxon>Kickxellaceae</taxon>
        <taxon>Coemansia</taxon>
    </lineage>
</organism>
<gene>
    <name evidence="1" type="ORF">H4R26_005753</name>
</gene>
<sequence length="370" mass="41680">MSATTEAHPGEIEFPNMVRNHALTVYVPEYVNRNDVQKCLQDERTKFVPVDSSTFSAHQLLIEKHARLLALEKDHLTLFNRQHQQIKFSYKSRNAVLSRLWRTSMLSRWTSKSFVEMDGLWQLEQLPVLFFVFGRDADMLKLNSLVDDNTIFEFCEAEVVVNMTTLAAVAKSKLECVSHFFVVNRGQEYWAVDTANPTTSYAFDSLTKARAISLLASGSTTIQSLIGDGLPQADGEPRTSKSPTFKLRDWNGEEVAEGEKFALQILSDRDEQSDPEYAHVLNEMFDGRDWVECLSEINRQGDGPGVYGAAGHGGIYELRVVDSIAYIAWEGQFLQAEWVGHETFVRPMIAMPAGNGRLQISQDDDGVVTL</sequence>
<dbReference type="Proteomes" id="UP001150907">
    <property type="component" value="Unassembled WGS sequence"/>
</dbReference>
<name>A0A9W8BDP1_9FUNG</name>
<reference evidence="1" key="1">
    <citation type="submission" date="2022-07" db="EMBL/GenBank/DDBJ databases">
        <title>Phylogenomic reconstructions and comparative analyses of Kickxellomycotina fungi.</title>
        <authorList>
            <person name="Reynolds N.K."/>
            <person name="Stajich J.E."/>
            <person name="Barry K."/>
            <person name="Grigoriev I.V."/>
            <person name="Crous P."/>
            <person name="Smith M.E."/>
        </authorList>
    </citation>
    <scope>NUCLEOTIDE SEQUENCE</scope>
    <source>
        <strain evidence="1">IMI 214461</strain>
    </source>
</reference>
<accession>A0A9W8BDP1</accession>
<evidence type="ECO:0000313" key="2">
    <source>
        <dbReference type="Proteomes" id="UP001150907"/>
    </source>
</evidence>
<evidence type="ECO:0000313" key="1">
    <source>
        <dbReference type="EMBL" id="KAJ1997659.1"/>
    </source>
</evidence>
<dbReference type="AlphaFoldDB" id="A0A9W8BDP1"/>
<keyword evidence="2" id="KW-1185">Reference proteome</keyword>
<dbReference type="EMBL" id="JANBQF010001254">
    <property type="protein sequence ID" value="KAJ1997659.1"/>
    <property type="molecule type" value="Genomic_DNA"/>
</dbReference>
<dbReference type="OrthoDB" id="5579563at2759"/>
<comment type="caution">
    <text evidence="1">The sequence shown here is derived from an EMBL/GenBank/DDBJ whole genome shotgun (WGS) entry which is preliminary data.</text>
</comment>
<protein>
    <submittedName>
        <fullName evidence="1">Uncharacterized protein</fullName>
    </submittedName>
</protein>